<feature type="transmembrane region" description="Helical" evidence="1">
    <location>
        <begin position="374"/>
        <end position="395"/>
    </location>
</feature>
<protein>
    <recommendedName>
        <fullName evidence="2">DUF418 domain-containing protein</fullName>
    </recommendedName>
</protein>
<accession>A0A286GCV4</accession>
<feature type="transmembrane region" description="Helical" evidence="1">
    <location>
        <begin position="117"/>
        <end position="150"/>
    </location>
</feature>
<feature type="domain" description="DUF418" evidence="2">
    <location>
        <begin position="274"/>
        <end position="441"/>
    </location>
</feature>
<keyword evidence="1" id="KW-0472">Membrane</keyword>
<feature type="transmembrane region" description="Helical" evidence="1">
    <location>
        <begin position="156"/>
        <end position="174"/>
    </location>
</feature>
<feature type="transmembrane region" description="Helical" evidence="1">
    <location>
        <begin position="401"/>
        <end position="422"/>
    </location>
</feature>
<feature type="transmembrane region" description="Helical" evidence="1">
    <location>
        <begin position="261"/>
        <end position="280"/>
    </location>
</feature>
<keyword evidence="4" id="KW-1185">Reference proteome</keyword>
<organism evidence="3 4">
    <name type="scientific">Spirosoma fluviale</name>
    <dbReference type="NCBI Taxonomy" id="1597977"/>
    <lineage>
        <taxon>Bacteria</taxon>
        <taxon>Pseudomonadati</taxon>
        <taxon>Bacteroidota</taxon>
        <taxon>Cytophagia</taxon>
        <taxon>Cytophagales</taxon>
        <taxon>Cytophagaceae</taxon>
        <taxon>Spirosoma</taxon>
    </lineage>
</organism>
<dbReference type="Proteomes" id="UP000219452">
    <property type="component" value="Unassembled WGS sequence"/>
</dbReference>
<feature type="transmembrane region" description="Helical" evidence="1">
    <location>
        <begin position="30"/>
        <end position="49"/>
    </location>
</feature>
<name>A0A286GCV4_9BACT</name>
<evidence type="ECO:0000259" key="2">
    <source>
        <dbReference type="Pfam" id="PF04235"/>
    </source>
</evidence>
<dbReference type="EMBL" id="OCNH01000003">
    <property type="protein sequence ID" value="SOD93347.1"/>
    <property type="molecule type" value="Genomic_DNA"/>
</dbReference>
<dbReference type="OrthoDB" id="9807744at2"/>
<dbReference type="RefSeq" id="WP_097128436.1">
    <property type="nucleotide sequence ID" value="NZ_OCNH01000003.1"/>
</dbReference>
<keyword evidence="1" id="KW-0812">Transmembrane</keyword>
<sequence>MEALRAHQSGEVDPAVHPVVQTERIPTLDILRGVALLGILLMNIQAFGLTDASLDQLIRNPHGGNYWLMTLVHGLFENKMRALFSMLFGAGIILFLTKTRSGSGMDAPELFIRRQLWLIVFGLVNAWGLLWPYDILFHYGIVGIFLFPFIRLSPRALLVCAVVAGLIFSGKLYWQFAEQKQKYEKFLPIAALEKKNKKVKLTDEQKEAKSAWEGLVKEHQYDRKADNADVLAMRSDYSTVWAHQASKIKEMEAPSFYQEGIWDILSMMLLGMALFKWGFLSSRLTTRQYIFLAIGGLLVGQAMAWLSMPSHELEVVNFTKYISGASLPVAGVFMPFERAFSSIGWASLVLLAYRAGIGMWLWKALGAVGQLAFTNYLMQSVLCTLFFYGYGLGYFGDLKLYQLYIVVAEVWLLQIVFSLVWLKNFRFGPLEWLWRSLTYGKRQPMRLTEKTSPVTPVLS</sequence>
<evidence type="ECO:0000256" key="1">
    <source>
        <dbReference type="SAM" id="Phobius"/>
    </source>
</evidence>
<reference evidence="4" key="1">
    <citation type="submission" date="2017-09" db="EMBL/GenBank/DDBJ databases">
        <authorList>
            <person name="Varghese N."/>
            <person name="Submissions S."/>
        </authorList>
    </citation>
    <scope>NUCLEOTIDE SEQUENCE [LARGE SCALE GENOMIC DNA]</scope>
    <source>
        <strain evidence="4">DSM 29961</strain>
    </source>
</reference>
<dbReference type="PANTHER" id="PTHR30590:SF2">
    <property type="entry name" value="INNER MEMBRANE PROTEIN"/>
    <property type="match status" value="1"/>
</dbReference>
<feature type="transmembrane region" description="Helical" evidence="1">
    <location>
        <begin position="80"/>
        <end position="97"/>
    </location>
</feature>
<dbReference type="AlphaFoldDB" id="A0A286GCV4"/>
<evidence type="ECO:0000313" key="4">
    <source>
        <dbReference type="Proteomes" id="UP000219452"/>
    </source>
</evidence>
<dbReference type="InterPro" id="IPR007349">
    <property type="entry name" value="DUF418"/>
</dbReference>
<keyword evidence="1" id="KW-1133">Transmembrane helix</keyword>
<evidence type="ECO:0000313" key="3">
    <source>
        <dbReference type="EMBL" id="SOD93347.1"/>
    </source>
</evidence>
<dbReference type="InterPro" id="IPR052529">
    <property type="entry name" value="Bact_Transport_Assoc"/>
</dbReference>
<gene>
    <name evidence="3" type="ORF">SAMN06269250_4465</name>
</gene>
<dbReference type="Pfam" id="PF04235">
    <property type="entry name" value="DUF418"/>
    <property type="match status" value="1"/>
</dbReference>
<feature type="transmembrane region" description="Helical" evidence="1">
    <location>
        <begin position="286"/>
        <end position="306"/>
    </location>
</feature>
<proteinExistence type="predicted"/>
<dbReference type="PANTHER" id="PTHR30590">
    <property type="entry name" value="INNER MEMBRANE PROTEIN"/>
    <property type="match status" value="1"/>
</dbReference>
<feature type="transmembrane region" description="Helical" evidence="1">
    <location>
        <begin position="342"/>
        <end position="362"/>
    </location>
</feature>